<evidence type="ECO:0000259" key="4">
    <source>
        <dbReference type="Pfam" id="PF04500"/>
    </source>
</evidence>
<sequence length="124" mass="14678">MELFVMERGNKGLRFNNYTYRLVEVNKKSKRFWCTKKDCPASLLTDCNEQNIVKIGKPHNHEAPSTHAKERISSQCTEKKKSIKKSFFEEYHSSLYHQKCEQLFYQDIILSFITFLISAMCNQE</sequence>
<protein>
    <recommendedName>
        <fullName evidence="4">FLYWCH-type domain-containing protein</fullName>
    </recommendedName>
</protein>
<dbReference type="Proteomes" id="UP000762676">
    <property type="component" value="Unassembled WGS sequence"/>
</dbReference>
<keyword evidence="2" id="KW-0863">Zinc-finger</keyword>
<dbReference type="Pfam" id="PF04500">
    <property type="entry name" value="FLYWCH"/>
    <property type="match status" value="1"/>
</dbReference>
<comment type="caution">
    <text evidence="5">The sequence shown here is derived from an EMBL/GenBank/DDBJ whole genome shotgun (WGS) entry which is preliminary data.</text>
</comment>
<name>A0AAV4GWI3_9GAST</name>
<accession>A0AAV4GWI3</accession>
<dbReference type="EMBL" id="BMAT01008630">
    <property type="protein sequence ID" value="GFR89476.1"/>
    <property type="molecule type" value="Genomic_DNA"/>
</dbReference>
<dbReference type="GO" id="GO:0008270">
    <property type="term" value="F:zinc ion binding"/>
    <property type="evidence" value="ECO:0007669"/>
    <property type="project" value="UniProtKB-KW"/>
</dbReference>
<evidence type="ECO:0000256" key="3">
    <source>
        <dbReference type="ARBA" id="ARBA00022833"/>
    </source>
</evidence>
<feature type="domain" description="FLYWCH-type" evidence="4">
    <location>
        <begin position="8"/>
        <end position="61"/>
    </location>
</feature>
<keyword evidence="1" id="KW-0479">Metal-binding</keyword>
<reference evidence="5 6" key="1">
    <citation type="journal article" date="2021" name="Elife">
        <title>Chloroplast acquisition without the gene transfer in kleptoplastic sea slugs, Plakobranchus ocellatus.</title>
        <authorList>
            <person name="Maeda T."/>
            <person name="Takahashi S."/>
            <person name="Yoshida T."/>
            <person name="Shimamura S."/>
            <person name="Takaki Y."/>
            <person name="Nagai Y."/>
            <person name="Toyoda A."/>
            <person name="Suzuki Y."/>
            <person name="Arimoto A."/>
            <person name="Ishii H."/>
            <person name="Satoh N."/>
            <person name="Nishiyama T."/>
            <person name="Hasebe M."/>
            <person name="Maruyama T."/>
            <person name="Minagawa J."/>
            <person name="Obokata J."/>
            <person name="Shigenobu S."/>
        </authorList>
    </citation>
    <scope>NUCLEOTIDE SEQUENCE [LARGE SCALE GENOMIC DNA]</scope>
</reference>
<keyword evidence="6" id="KW-1185">Reference proteome</keyword>
<evidence type="ECO:0000313" key="5">
    <source>
        <dbReference type="EMBL" id="GFR89476.1"/>
    </source>
</evidence>
<dbReference type="AlphaFoldDB" id="A0AAV4GWI3"/>
<keyword evidence="3" id="KW-0862">Zinc</keyword>
<gene>
    <name evidence="5" type="ORF">ElyMa_004279600</name>
</gene>
<dbReference type="Gene3D" id="2.20.25.240">
    <property type="match status" value="1"/>
</dbReference>
<organism evidence="5 6">
    <name type="scientific">Elysia marginata</name>
    <dbReference type="NCBI Taxonomy" id="1093978"/>
    <lineage>
        <taxon>Eukaryota</taxon>
        <taxon>Metazoa</taxon>
        <taxon>Spiralia</taxon>
        <taxon>Lophotrochozoa</taxon>
        <taxon>Mollusca</taxon>
        <taxon>Gastropoda</taxon>
        <taxon>Heterobranchia</taxon>
        <taxon>Euthyneura</taxon>
        <taxon>Panpulmonata</taxon>
        <taxon>Sacoglossa</taxon>
        <taxon>Placobranchoidea</taxon>
        <taxon>Plakobranchidae</taxon>
        <taxon>Elysia</taxon>
    </lineage>
</organism>
<proteinExistence type="predicted"/>
<evidence type="ECO:0000313" key="6">
    <source>
        <dbReference type="Proteomes" id="UP000762676"/>
    </source>
</evidence>
<evidence type="ECO:0000256" key="2">
    <source>
        <dbReference type="ARBA" id="ARBA00022771"/>
    </source>
</evidence>
<evidence type="ECO:0000256" key="1">
    <source>
        <dbReference type="ARBA" id="ARBA00022723"/>
    </source>
</evidence>
<dbReference type="InterPro" id="IPR007588">
    <property type="entry name" value="Znf_FLYWCH"/>
</dbReference>